<proteinExistence type="predicted"/>
<dbReference type="PANTHER" id="PTHR33065">
    <property type="entry name" value="OS07G0486400 PROTEIN"/>
    <property type="match status" value="1"/>
</dbReference>
<name>A0AAV5DIS0_ELECO</name>
<organism evidence="3 4">
    <name type="scientific">Eleusine coracana subsp. coracana</name>
    <dbReference type="NCBI Taxonomy" id="191504"/>
    <lineage>
        <taxon>Eukaryota</taxon>
        <taxon>Viridiplantae</taxon>
        <taxon>Streptophyta</taxon>
        <taxon>Embryophyta</taxon>
        <taxon>Tracheophyta</taxon>
        <taxon>Spermatophyta</taxon>
        <taxon>Magnoliopsida</taxon>
        <taxon>Liliopsida</taxon>
        <taxon>Poales</taxon>
        <taxon>Poaceae</taxon>
        <taxon>PACMAD clade</taxon>
        <taxon>Chloridoideae</taxon>
        <taxon>Cynodonteae</taxon>
        <taxon>Eleusininae</taxon>
        <taxon>Eleusine</taxon>
    </lineage>
</organism>
<gene>
    <name evidence="3" type="primary">ga28994</name>
    <name evidence="3" type="ORF">PR202_ga28994</name>
</gene>
<feature type="domain" description="DUF6598" evidence="2">
    <location>
        <begin position="111"/>
        <end position="360"/>
    </location>
</feature>
<evidence type="ECO:0000256" key="1">
    <source>
        <dbReference type="SAM" id="MobiDB-lite"/>
    </source>
</evidence>
<keyword evidence="4" id="KW-1185">Reference proteome</keyword>
<dbReference type="Proteomes" id="UP001054889">
    <property type="component" value="Unassembled WGS sequence"/>
</dbReference>
<dbReference type="EMBL" id="BQKI01000018">
    <property type="protein sequence ID" value="GJN10858.1"/>
    <property type="molecule type" value="Genomic_DNA"/>
</dbReference>
<reference evidence="3" key="1">
    <citation type="journal article" date="2018" name="DNA Res.">
        <title>Multiple hybrid de novo genome assembly of finger millet, an orphan allotetraploid crop.</title>
        <authorList>
            <person name="Hatakeyama M."/>
            <person name="Aluri S."/>
            <person name="Balachadran M.T."/>
            <person name="Sivarajan S.R."/>
            <person name="Patrignani A."/>
            <person name="Gruter S."/>
            <person name="Poveda L."/>
            <person name="Shimizu-Inatsugi R."/>
            <person name="Baeten J."/>
            <person name="Francoijs K.J."/>
            <person name="Nataraja K.N."/>
            <person name="Reddy Y.A.N."/>
            <person name="Phadnis S."/>
            <person name="Ravikumar R.L."/>
            <person name="Schlapbach R."/>
            <person name="Sreeman S.M."/>
            <person name="Shimizu K.K."/>
        </authorList>
    </citation>
    <scope>NUCLEOTIDE SEQUENCE</scope>
</reference>
<sequence>MSGCKGGVEVVVGSRRDGAGKVDSSNTKDPVPKARNLLASFEKDREEQEESELIITGRQGSYQAGLTVSQYRRQWESRFSGMFGSFVDTTIIPPKRFTEKAPQLGAFPLSTLQFFSVKLCETRGDLKLPVDVFGMVAARDSIDHNRNIIFHRSREDCQTLSQEDPYLVLAGPTRAVMVALSDPVIIEVELSVKGTTESEDKYLSFLVAPVFCGNKLYSCLHKYSYTSKLSTLEFKLGHIVCSVEATISISLIDGSWPSSYRGIFTAFAVGCRPGLPGNVDDEKIVLFDSGGKKLPVTSDGGINLSRRVVSVQIGGKLQVYVDVMARGKNVKRKMRDFKSSEDGESNDIFNMGFCKMQVTVNWSLISYYSAPREAGGK</sequence>
<evidence type="ECO:0000259" key="2">
    <source>
        <dbReference type="Pfam" id="PF20241"/>
    </source>
</evidence>
<dbReference type="AlphaFoldDB" id="A0AAV5DIS0"/>
<accession>A0AAV5DIS0</accession>
<dbReference type="Pfam" id="PF20241">
    <property type="entry name" value="DUF6598"/>
    <property type="match status" value="1"/>
</dbReference>
<feature type="region of interest" description="Disordered" evidence="1">
    <location>
        <begin position="1"/>
        <end position="34"/>
    </location>
</feature>
<reference evidence="3" key="2">
    <citation type="submission" date="2021-12" db="EMBL/GenBank/DDBJ databases">
        <title>Resequencing data analysis of finger millet.</title>
        <authorList>
            <person name="Hatakeyama M."/>
            <person name="Aluri S."/>
            <person name="Balachadran M.T."/>
            <person name="Sivarajan S.R."/>
            <person name="Poveda L."/>
            <person name="Shimizu-Inatsugi R."/>
            <person name="Schlapbach R."/>
            <person name="Sreeman S.M."/>
            <person name="Shimizu K.K."/>
        </authorList>
    </citation>
    <scope>NUCLEOTIDE SEQUENCE</scope>
</reference>
<comment type="caution">
    <text evidence="3">The sequence shown here is derived from an EMBL/GenBank/DDBJ whole genome shotgun (WGS) entry which is preliminary data.</text>
</comment>
<dbReference type="PANTHER" id="PTHR33065:SF177">
    <property type="entry name" value="OS08G0141000 PROTEIN"/>
    <property type="match status" value="1"/>
</dbReference>
<evidence type="ECO:0000313" key="4">
    <source>
        <dbReference type="Proteomes" id="UP001054889"/>
    </source>
</evidence>
<dbReference type="InterPro" id="IPR046533">
    <property type="entry name" value="DUF6598"/>
</dbReference>
<evidence type="ECO:0000313" key="3">
    <source>
        <dbReference type="EMBL" id="GJN10858.1"/>
    </source>
</evidence>
<protein>
    <recommendedName>
        <fullName evidence="2">DUF6598 domain-containing protein</fullName>
    </recommendedName>
</protein>